<dbReference type="Pfam" id="PF00089">
    <property type="entry name" value="Trypsin"/>
    <property type="match status" value="1"/>
</dbReference>
<name>A0A2H1VSQ2_SPOFR</name>
<evidence type="ECO:0000256" key="8">
    <source>
        <dbReference type="SAM" id="SignalP"/>
    </source>
</evidence>
<reference evidence="10" key="1">
    <citation type="submission" date="2016-07" db="EMBL/GenBank/DDBJ databases">
        <authorList>
            <person name="Bretaudeau A."/>
        </authorList>
    </citation>
    <scope>NUCLEOTIDE SEQUENCE</scope>
    <source>
        <strain evidence="10">Rice</strain>
        <tissue evidence="10">Whole body</tissue>
    </source>
</reference>
<dbReference type="GO" id="GO:0006508">
    <property type="term" value="P:proteolysis"/>
    <property type="evidence" value="ECO:0007669"/>
    <property type="project" value="InterPro"/>
</dbReference>
<keyword evidence="2" id="KW-0800">Toxin</keyword>
<evidence type="ECO:0000256" key="4">
    <source>
        <dbReference type="ARBA" id="ARBA00023180"/>
    </source>
</evidence>
<dbReference type="FunFam" id="2.40.10.10:FF:000068">
    <property type="entry name" value="transmembrane protease serine 2"/>
    <property type="match status" value="1"/>
</dbReference>
<dbReference type="PROSITE" id="PS00134">
    <property type="entry name" value="TRYPSIN_HIS"/>
    <property type="match status" value="1"/>
</dbReference>
<keyword evidence="5" id="KW-1199">Hemostasis impairing toxin</keyword>
<dbReference type="InterPro" id="IPR018114">
    <property type="entry name" value="TRYPSIN_HIS"/>
</dbReference>
<dbReference type="GO" id="GO:0090729">
    <property type="term" value="F:toxin activity"/>
    <property type="evidence" value="ECO:0007669"/>
    <property type="project" value="UniProtKB-KW"/>
</dbReference>
<dbReference type="InterPro" id="IPR001314">
    <property type="entry name" value="Peptidase_S1A"/>
</dbReference>
<dbReference type="SUPFAM" id="SSF50494">
    <property type="entry name" value="Trypsin-like serine proteases"/>
    <property type="match status" value="1"/>
</dbReference>
<keyword evidence="7" id="KW-1205">Fibrinolytic toxin</keyword>
<dbReference type="PRINTS" id="PR00722">
    <property type="entry name" value="CHYMOTRYPSIN"/>
</dbReference>
<evidence type="ECO:0000313" key="10">
    <source>
        <dbReference type="EMBL" id="SOQ43863.1"/>
    </source>
</evidence>
<dbReference type="GO" id="GO:0005576">
    <property type="term" value="C:extracellular region"/>
    <property type="evidence" value="ECO:0007669"/>
    <property type="project" value="UniProtKB-SubCell"/>
</dbReference>
<evidence type="ECO:0000256" key="7">
    <source>
        <dbReference type="ARBA" id="ARBA00084094"/>
    </source>
</evidence>
<keyword evidence="3" id="KW-1015">Disulfide bond</keyword>
<comment type="function">
    <text evidence="6">Fibrinolytic activity; shows preferential cleavage of Arg-Gly bonds in all three fibrinogen chains. Contact with the caterpillars causes severe bleeding, due the anticoagulant effect of the protein.</text>
</comment>
<dbReference type="InterPro" id="IPR043504">
    <property type="entry name" value="Peptidase_S1_PA_chymotrypsin"/>
</dbReference>
<evidence type="ECO:0000256" key="1">
    <source>
        <dbReference type="ARBA" id="ARBA00004239"/>
    </source>
</evidence>
<dbReference type="GO" id="GO:0004252">
    <property type="term" value="F:serine-type endopeptidase activity"/>
    <property type="evidence" value="ECO:0007669"/>
    <property type="project" value="InterPro"/>
</dbReference>
<dbReference type="EMBL" id="ODYU01004217">
    <property type="protein sequence ID" value="SOQ43863.1"/>
    <property type="molecule type" value="Genomic_DNA"/>
</dbReference>
<organism evidence="10">
    <name type="scientific">Spodoptera frugiperda</name>
    <name type="common">Fall armyworm</name>
    <dbReference type="NCBI Taxonomy" id="7108"/>
    <lineage>
        <taxon>Eukaryota</taxon>
        <taxon>Metazoa</taxon>
        <taxon>Ecdysozoa</taxon>
        <taxon>Arthropoda</taxon>
        <taxon>Hexapoda</taxon>
        <taxon>Insecta</taxon>
        <taxon>Pterygota</taxon>
        <taxon>Neoptera</taxon>
        <taxon>Endopterygota</taxon>
        <taxon>Lepidoptera</taxon>
        <taxon>Glossata</taxon>
        <taxon>Ditrysia</taxon>
        <taxon>Noctuoidea</taxon>
        <taxon>Noctuidae</taxon>
        <taxon>Amphipyrinae</taxon>
        <taxon>Spodoptera</taxon>
    </lineage>
</organism>
<dbReference type="AlphaFoldDB" id="A0A2H1VSQ2"/>
<comment type="subcellular location">
    <subcellularLocation>
        <location evidence="1">Secreted</location>
        <location evidence="1">Extracellular space</location>
    </subcellularLocation>
</comment>
<protein>
    <submittedName>
        <fullName evidence="10">SFRICE_013565</fullName>
    </submittedName>
</protein>
<evidence type="ECO:0000256" key="2">
    <source>
        <dbReference type="ARBA" id="ARBA00022656"/>
    </source>
</evidence>
<dbReference type="PROSITE" id="PS50240">
    <property type="entry name" value="TRYPSIN_DOM"/>
    <property type="match status" value="1"/>
</dbReference>
<evidence type="ECO:0000259" key="9">
    <source>
        <dbReference type="PROSITE" id="PS50240"/>
    </source>
</evidence>
<dbReference type="PANTHER" id="PTHR24252:SF27">
    <property type="entry name" value="TRANSMEMBRANE PROTEASE SERINE 3-LIKE"/>
    <property type="match status" value="1"/>
</dbReference>
<dbReference type="InterPro" id="IPR009003">
    <property type="entry name" value="Peptidase_S1_PA"/>
</dbReference>
<dbReference type="PANTHER" id="PTHR24252">
    <property type="entry name" value="ACROSIN-RELATED"/>
    <property type="match status" value="1"/>
</dbReference>
<dbReference type="Gene3D" id="2.40.10.10">
    <property type="entry name" value="Trypsin-like serine proteases"/>
    <property type="match status" value="1"/>
</dbReference>
<gene>
    <name evidence="10" type="ORF">SFRICE_013565</name>
</gene>
<evidence type="ECO:0000256" key="5">
    <source>
        <dbReference type="ARBA" id="ARBA00023240"/>
    </source>
</evidence>
<evidence type="ECO:0000256" key="3">
    <source>
        <dbReference type="ARBA" id="ARBA00023157"/>
    </source>
</evidence>
<keyword evidence="4" id="KW-0325">Glycoprotein</keyword>
<keyword evidence="8" id="KW-0732">Signal</keyword>
<dbReference type="CDD" id="cd00190">
    <property type="entry name" value="Tryp_SPc"/>
    <property type="match status" value="1"/>
</dbReference>
<feature type="chain" id="PRO_5013803098" evidence="8">
    <location>
        <begin position="17"/>
        <end position="257"/>
    </location>
</feature>
<proteinExistence type="predicted"/>
<feature type="domain" description="Peptidase S1" evidence="9">
    <location>
        <begin position="24"/>
        <end position="257"/>
    </location>
</feature>
<dbReference type="InterPro" id="IPR001254">
    <property type="entry name" value="Trypsin_dom"/>
</dbReference>
<accession>A0A2H1VSQ2</accession>
<evidence type="ECO:0000256" key="6">
    <source>
        <dbReference type="ARBA" id="ARBA00055534"/>
    </source>
</evidence>
<sequence length="257" mass="28186">MRVFALVALCFASAAAVPHNPHRHVDGDIASINQYPSLVSMLYAYEWSVFVQECAGVIINRRSILTAAHCPYYDAVPKWRFRVGSSLPSSGGQVHAVNGILIHPSYRPNALDFDVAVLRSATEIQFNEFVQISYIPSARYVVPDNDPLWVAGWGANSFGALTGSEQLRHIQVQKLNDIACKNRYALRNIPITANMVCSGWVSGGRDQCQGVSGGPLYHRHNTVVGVWSFGFECSSASDFPSVSANVPRLSNWIMSNA</sequence>
<feature type="signal peptide" evidence="8">
    <location>
        <begin position="1"/>
        <end position="16"/>
    </location>
</feature>
<dbReference type="SMART" id="SM00020">
    <property type="entry name" value="Tryp_SPc"/>
    <property type="match status" value="1"/>
</dbReference>